<reference evidence="3 4" key="1">
    <citation type="journal article" date="2016" name="Sci. Rep.">
        <title>Genomic and phenotypic characterization of the species Acinetobacter venetianus.</title>
        <authorList>
            <person name="Fondi M."/>
            <person name="Maida I."/>
            <person name="Perrin E."/>
            <person name="Orlandini V."/>
            <person name="La Torre L."/>
            <person name="Bosi E."/>
            <person name="Negroni A."/>
            <person name="Zanaroli G."/>
            <person name="Fava F."/>
            <person name="Decorosi F."/>
            <person name="Giovannetti L."/>
            <person name="Viti C."/>
            <person name="Vaneechoutte M."/>
            <person name="Dijkshoorn L."/>
            <person name="Fani R."/>
        </authorList>
    </citation>
    <scope>NUCLEOTIDE SEQUENCE [LARGE SCALE GENOMIC DNA]</scope>
    <source>
        <strain evidence="3 4">LUH5627</strain>
    </source>
</reference>
<feature type="transmembrane region" description="Helical" evidence="1">
    <location>
        <begin position="200"/>
        <end position="220"/>
    </location>
</feature>
<dbReference type="RefSeq" id="WP_061518693.1">
    <property type="nucleotide sequence ID" value="NZ_JRUE01000147.1"/>
</dbReference>
<proteinExistence type="predicted"/>
<keyword evidence="1" id="KW-1133">Transmembrane helix</keyword>
<dbReference type="InterPro" id="IPR013099">
    <property type="entry name" value="K_chnl_dom"/>
</dbReference>
<feature type="transmembrane region" description="Helical" evidence="1">
    <location>
        <begin position="90"/>
        <end position="113"/>
    </location>
</feature>
<dbReference type="Pfam" id="PF07885">
    <property type="entry name" value="Ion_trans_2"/>
    <property type="match status" value="1"/>
</dbReference>
<keyword evidence="1" id="KW-0812">Transmembrane</keyword>
<dbReference type="Gene3D" id="1.10.287.70">
    <property type="match status" value="1"/>
</dbReference>
<comment type="caution">
    <text evidence="3">The sequence shown here is derived from an EMBL/GenBank/DDBJ whole genome shotgun (WGS) entry which is preliminary data.</text>
</comment>
<protein>
    <recommendedName>
        <fullName evidence="2">Potassium channel domain-containing protein</fullName>
    </recommendedName>
</protein>
<dbReference type="Proteomes" id="UP000075680">
    <property type="component" value="Unassembled WGS sequence"/>
</dbReference>
<feature type="transmembrane region" description="Helical" evidence="1">
    <location>
        <begin position="65"/>
        <end position="84"/>
    </location>
</feature>
<keyword evidence="1" id="KW-0472">Membrane</keyword>
<dbReference type="PATRIC" id="fig|52133.18.peg.1646"/>
<feature type="domain" description="Potassium channel" evidence="2">
    <location>
        <begin position="138"/>
        <end position="215"/>
    </location>
</feature>
<gene>
    <name evidence="3" type="ORF">AVENLUH5627_01584</name>
</gene>
<evidence type="ECO:0000313" key="3">
    <source>
        <dbReference type="EMBL" id="KXZ69430.1"/>
    </source>
</evidence>
<organism evidence="3 4">
    <name type="scientific">Acinetobacter venetianus</name>
    <dbReference type="NCBI Taxonomy" id="52133"/>
    <lineage>
        <taxon>Bacteria</taxon>
        <taxon>Pseudomonadati</taxon>
        <taxon>Pseudomonadota</taxon>
        <taxon>Gammaproteobacteria</taxon>
        <taxon>Moraxellales</taxon>
        <taxon>Moraxellaceae</taxon>
        <taxon>Acinetobacter</taxon>
    </lineage>
</organism>
<feature type="transmembrane region" description="Helical" evidence="1">
    <location>
        <begin position="41"/>
        <end position="58"/>
    </location>
</feature>
<name>A0A150HRY1_9GAMM</name>
<dbReference type="SUPFAM" id="SSF81324">
    <property type="entry name" value="Voltage-gated potassium channels"/>
    <property type="match status" value="1"/>
</dbReference>
<dbReference type="AlphaFoldDB" id="A0A150HRY1"/>
<dbReference type="EMBL" id="JRUE01000147">
    <property type="protein sequence ID" value="KXZ69430.1"/>
    <property type="molecule type" value="Genomic_DNA"/>
</dbReference>
<evidence type="ECO:0000256" key="1">
    <source>
        <dbReference type="SAM" id="Phobius"/>
    </source>
</evidence>
<evidence type="ECO:0000313" key="4">
    <source>
        <dbReference type="Proteomes" id="UP000075680"/>
    </source>
</evidence>
<feature type="transmembrane region" description="Helical" evidence="1">
    <location>
        <begin position="12"/>
        <end position="29"/>
    </location>
</feature>
<accession>A0A150HRY1</accession>
<feature type="transmembrane region" description="Helical" evidence="1">
    <location>
        <begin position="125"/>
        <end position="150"/>
    </location>
</feature>
<evidence type="ECO:0000259" key="2">
    <source>
        <dbReference type="Pfam" id="PF07885"/>
    </source>
</evidence>
<sequence length="232" mass="26474">MQTLRQFWKAFRLLPSAWLLMVQLALLIFSSMTYDDNQYKALTWSLGVLALLIIAKVIRQSPVFTFWGLFFVSGAFVFSILIFIGFDSQIVQITAHSFEALAYFYAAYGLIRYMFADRYLTKDELFAAGAVFTLIAWAFAFLYSICQIVIPNSFQNPNQPQELQRWLDLLFLSFSLQSATGLSDVMPISPAARGITMLQMFGGVMYFAVIVSRLIALQYIPHVLNRSTKEKD</sequence>